<protein>
    <submittedName>
        <fullName evidence="2">Uncharacterized protein</fullName>
    </submittedName>
</protein>
<keyword evidence="3" id="KW-1185">Reference proteome</keyword>
<evidence type="ECO:0000256" key="1">
    <source>
        <dbReference type="SAM" id="MobiDB-lite"/>
    </source>
</evidence>
<dbReference type="AlphaFoldDB" id="A0A9P0P807"/>
<dbReference type="EMBL" id="CAKOFQ010006781">
    <property type="protein sequence ID" value="CAH1971065.1"/>
    <property type="molecule type" value="Genomic_DNA"/>
</dbReference>
<dbReference type="OrthoDB" id="6616165at2759"/>
<sequence length="112" mass="12825">MSLVKDIKKIHEHLQMHAKLDILRVIKDAQQVCYYSNSSWGISRAHTSHGYQTAHYSYSRNNPQEPTHSMDAGRPPRNMDVGRPPSHNMDVQSPILTLTFLILLRTQNDSTV</sequence>
<organism evidence="2 3">
    <name type="scientific">Acanthoscelides obtectus</name>
    <name type="common">Bean weevil</name>
    <name type="synonym">Bruchus obtectus</name>
    <dbReference type="NCBI Taxonomy" id="200917"/>
    <lineage>
        <taxon>Eukaryota</taxon>
        <taxon>Metazoa</taxon>
        <taxon>Ecdysozoa</taxon>
        <taxon>Arthropoda</taxon>
        <taxon>Hexapoda</taxon>
        <taxon>Insecta</taxon>
        <taxon>Pterygota</taxon>
        <taxon>Neoptera</taxon>
        <taxon>Endopterygota</taxon>
        <taxon>Coleoptera</taxon>
        <taxon>Polyphaga</taxon>
        <taxon>Cucujiformia</taxon>
        <taxon>Chrysomeloidea</taxon>
        <taxon>Chrysomelidae</taxon>
        <taxon>Bruchinae</taxon>
        <taxon>Bruchini</taxon>
        <taxon>Acanthoscelides</taxon>
    </lineage>
</organism>
<feature type="region of interest" description="Disordered" evidence="1">
    <location>
        <begin position="56"/>
        <end position="88"/>
    </location>
</feature>
<reference evidence="2" key="1">
    <citation type="submission" date="2022-03" db="EMBL/GenBank/DDBJ databases">
        <authorList>
            <person name="Sayadi A."/>
        </authorList>
    </citation>
    <scope>NUCLEOTIDE SEQUENCE</scope>
</reference>
<name>A0A9P0P807_ACAOB</name>
<proteinExistence type="predicted"/>
<comment type="caution">
    <text evidence="2">The sequence shown here is derived from an EMBL/GenBank/DDBJ whole genome shotgun (WGS) entry which is preliminary data.</text>
</comment>
<feature type="compositionally biased region" description="Polar residues" evidence="1">
    <location>
        <begin position="56"/>
        <end position="67"/>
    </location>
</feature>
<dbReference type="Proteomes" id="UP001152888">
    <property type="component" value="Unassembled WGS sequence"/>
</dbReference>
<accession>A0A9P0P807</accession>
<evidence type="ECO:0000313" key="3">
    <source>
        <dbReference type="Proteomes" id="UP001152888"/>
    </source>
</evidence>
<gene>
    <name evidence="2" type="ORF">ACAOBT_LOCUS9251</name>
</gene>
<evidence type="ECO:0000313" key="2">
    <source>
        <dbReference type="EMBL" id="CAH1971065.1"/>
    </source>
</evidence>